<evidence type="ECO:0000313" key="2">
    <source>
        <dbReference type="Proteomes" id="UP000186666"/>
    </source>
</evidence>
<gene>
    <name evidence="1" type="ORF">SAMN05421578_10582</name>
</gene>
<accession>A0ABY1JX75</accession>
<reference evidence="1 2" key="1">
    <citation type="submission" date="2017-01" db="EMBL/GenBank/DDBJ databases">
        <authorList>
            <person name="Varghese N."/>
            <person name="Submissions S."/>
        </authorList>
    </citation>
    <scope>NUCLEOTIDE SEQUENCE [LARGE SCALE GENOMIC DNA]</scope>
    <source>
        <strain evidence="1 2">ATCC 23464</strain>
    </source>
</reference>
<keyword evidence="2" id="KW-1185">Reference proteome</keyword>
<dbReference type="RefSeq" id="WP_156510144.1">
    <property type="nucleotide sequence ID" value="NZ_FTNK01000005.1"/>
</dbReference>
<sequence length="55" mass="6231">MSDFISLSSTAKAHQLAMLYLENRYSGQKPSVDTLMTEYENALPEILARVQNIKL</sequence>
<comment type="caution">
    <text evidence="1">The sequence shown here is derived from an EMBL/GenBank/DDBJ whole genome shotgun (WGS) entry which is preliminary data.</text>
</comment>
<organism evidence="1 2">
    <name type="scientific">Paenibacillus macquariensis</name>
    <dbReference type="NCBI Taxonomy" id="948756"/>
    <lineage>
        <taxon>Bacteria</taxon>
        <taxon>Bacillati</taxon>
        <taxon>Bacillota</taxon>
        <taxon>Bacilli</taxon>
        <taxon>Bacillales</taxon>
        <taxon>Paenibacillaceae</taxon>
        <taxon>Paenibacillus</taxon>
    </lineage>
</organism>
<dbReference type="Proteomes" id="UP000186666">
    <property type="component" value="Unassembled WGS sequence"/>
</dbReference>
<name>A0ABY1JX75_9BACL</name>
<evidence type="ECO:0000313" key="1">
    <source>
        <dbReference type="EMBL" id="SIQ92637.1"/>
    </source>
</evidence>
<protein>
    <submittedName>
        <fullName evidence="1">Uncharacterized protein</fullName>
    </submittedName>
</protein>
<dbReference type="EMBL" id="FTNK01000005">
    <property type="protein sequence ID" value="SIQ92637.1"/>
    <property type="molecule type" value="Genomic_DNA"/>
</dbReference>
<proteinExistence type="predicted"/>